<dbReference type="GO" id="GO:0004806">
    <property type="term" value="F:triacylglycerol lipase activity"/>
    <property type="evidence" value="ECO:0007669"/>
    <property type="project" value="InterPro"/>
</dbReference>
<sequence>MISRHDPPVALRPTRRWGALALAFGALVTGGVLVAPATQAQQDPPSFYDTPASLPPNNGDIVRAEAMTFYLDPLKVTRIEADVHRVMYRSSDRDGTPIAVTGTVITPRTPWLGAGERPIIGYAPGTQGLGDHCAPTRQAAMGTEYEGLFLAGLVLRGYGIAMTDYQGLGTAGVHTYMNRVVQGTAVLDSIRAAQRLPEAGLPDDGPVAISGYSQGGGASASAAELHPAYAPELDVKGAVAGAVPADLVKVGVNIDGGLYVAFLGYALAGLAAGYDIDLSPLLNDRGKQVLSEVEQYCTIEAVARFALTRSADLTVDGRPFTDHLSERPDLQRIADEQTLGTLKPSVPVLVNHSWLDDVIPFKVGKKLSTDWCGLGANVRFSANLGPTHVGGAVAAQPKIYLWLESRFAGVPALSNCRNVPLP</sequence>
<reference evidence="2" key="1">
    <citation type="submission" date="2016-10" db="EMBL/GenBank/DDBJ databases">
        <authorList>
            <person name="Varghese N."/>
            <person name="Submissions S."/>
        </authorList>
    </citation>
    <scope>NUCLEOTIDE SEQUENCE [LARGE SCALE GENOMIC DNA]</scope>
    <source>
        <strain evidence="2">IBRC-M 10655</strain>
    </source>
</reference>
<dbReference type="Pfam" id="PF03583">
    <property type="entry name" value="LIP"/>
    <property type="match status" value="1"/>
</dbReference>
<keyword evidence="2" id="KW-1185">Reference proteome</keyword>
<evidence type="ECO:0000313" key="1">
    <source>
        <dbReference type="EMBL" id="SDO85380.1"/>
    </source>
</evidence>
<proteinExistence type="predicted"/>
<dbReference type="Gene3D" id="1.10.260.130">
    <property type="match status" value="1"/>
</dbReference>
<protein>
    <submittedName>
        <fullName evidence="1">Secretory lipase</fullName>
    </submittedName>
</protein>
<dbReference type="EMBL" id="FNJB01000005">
    <property type="protein sequence ID" value="SDO85380.1"/>
    <property type="molecule type" value="Genomic_DNA"/>
</dbReference>
<dbReference type="STRING" id="504798.SAMN05421871_102160"/>
<evidence type="ECO:0000313" key="2">
    <source>
        <dbReference type="Proteomes" id="UP000199651"/>
    </source>
</evidence>
<dbReference type="Proteomes" id="UP000199651">
    <property type="component" value="Unassembled WGS sequence"/>
</dbReference>
<dbReference type="InterPro" id="IPR029058">
    <property type="entry name" value="AB_hydrolase_fold"/>
</dbReference>
<gene>
    <name evidence="1" type="ORF">SAMN05192558_105110</name>
</gene>
<dbReference type="AlphaFoldDB" id="A0A1H0MZ37"/>
<dbReference type="PANTHER" id="PTHR34853:SF1">
    <property type="entry name" value="LIPASE 5"/>
    <property type="match status" value="1"/>
</dbReference>
<dbReference type="GO" id="GO:0016042">
    <property type="term" value="P:lipid catabolic process"/>
    <property type="evidence" value="ECO:0007669"/>
    <property type="project" value="InterPro"/>
</dbReference>
<name>A0A1H0MZ37_9PSEU</name>
<dbReference type="SUPFAM" id="SSF53474">
    <property type="entry name" value="alpha/beta-Hydrolases"/>
    <property type="match status" value="1"/>
</dbReference>
<organism evidence="1 2">
    <name type="scientific">Actinokineospora alba</name>
    <dbReference type="NCBI Taxonomy" id="504798"/>
    <lineage>
        <taxon>Bacteria</taxon>
        <taxon>Bacillati</taxon>
        <taxon>Actinomycetota</taxon>
        <taxon>Actinomycetes</taxon>
        <taxon>Pseudonocardiales</taxon>
        <taxon>Pseudonocardiaceae</taxon>
        <taxon>Actinokineospora</taxon>
    </lineage>
</organism>
<accession>A0A1H0MZ37</accession>
<dbReference type="Gene3D" id="3.40.50.1820">
    <property type="entry name" value="alpha/beta hydrolase"/>
    <property type="match status" value="1"/>
</dbReference>
<dbReference type="InterPro" id="IPR005152">
    <property type="entry name" value="Lipase_secreted"/>
</dbReference>
<dbReference type="PANTHER" id="PTHR34853">
    <property type="match status" value="1"/>
</dbReference>
<dbReference type="PIRSF" id="PIRSF029171">
    <property type="entry name" value="Esterase_LipA"/>
    <property type="match status" value="1"/>
</dbReference>